<organism evidence="2 3">
    <name type="scientific">Batillaria attramentaria</name>
    <dbReference type="NCBI Taxonomy" id="370345"/>
    <lineage>
        <taxon>Eukaryota</taxon>
        <taxon>Metazoa</taxon>
        <taxon>Spiralia</taxon>
        <taxon>Lophotrochozoa</taxon>
        <taxon>Mollusca</taxon>
        <taxon>Gastropoda</taxon>
        <taxon>Caenogastropoda</taxon>
        <taxon>Sorbeoconcha</taxon>
        <taxon>Cerithioidea</taxon>
        <taxon>Batillariidae</taxon>
        <taxon>Batillaria</taxon>
    </lineage>
</organism>
<comment type="caution">
    <text evidence="2">The sequence shown here is derived from an EMBL/GenBank/DDBJ whole genome shotgun (WGS) entry which is preliminary data.</text>
</comment>
<sequence length="72" mass="8260">MTGRFLKSFSRDLKLTRLAVDSTRTSVRAGQWGACQKGDRQGPLSVKLGTRNRKTKPGETRFYRHCRMQSED</sequence>
<evidence type="ECO:0000313" key="3">
    <source>
        <dbReference type="Proteomes" id="UP001519460"/>
    </source>
</evidence>
<dbReference type="Proteomes" id="UP001519460">
    <property type="component" value="Unassembled WGS sequence"/>
</dbReference>
<reference evidence="2 3" key="1">
    <citation type="journal article" date="2023" name="Sci. Data">
        <title>Genome assembly of the Korean intertidal mud-creeper Batillaria attramentaria.</title>
        <authorList>
            <person name="Patra A.K."/>
            <person name="Ho P.T."/>
            <person name="Jun S."/>
            <person name="Lee S.J."/>
            <person name="Kim Y."/>
            <person name="Won Y.J."/>
        </authorList>
    </citation>
    <scope>NUCLEOTIDE SEQUENCE [LARGE SCALE GENOMIC DNA]</scope>
    <source>
        <strain evidence="2">Wonlab-2016</strain>
    </source>
</reference>
<feature type="region of interest" description="Disordered" evidence="1">
    <location>
        <begin position="34"/>
        <end position="56"/>
    </location>
</feature>
<dbReference type="AlphaFoldDB" id="A0ABD0L254"/>
<evidence type="ECO:0000313" key="2">
    <source>
        <dbReference type="EMBL" id="KAK7493426.1"/>
    </source>
</evidence>
<proteinExistence type="predicted"/>
<gene>
    <name evidence="2" type="ORF">BaRGS_00015326</name>
</gene>
<evidence type="ECO:0000256" key="1">
    <source>
        <dbReference type="SAM" id="MobiDB-lite"/>
    </source>
</evidence>
<keyword evidence="3" id="KW-1185">Reference proteome</keyword>
<name>A0ABD0L254_9CAEN</name>
<dbReference type="EMBL" id="JACVVK020000093">
    <property type="protein sequence ID" value="KAK7493426.1"/>
    <property type="molecule type" value="Genomic_DNA"/>
</dbReference>
<accession>A0ABD0L254</accession>
<protein>
    <submittedName>
        <fullName evidence="2">Uncharacterized protein</fullName>
    </submittedName>
</protein>